<dbReference type="CDD" id="cd16275">
    <property type="entry name" value="BaeB-like_MBL-fold"/>
    <property type="match status" value="1"/>
</dbReference>
<dbReference type="Gene3D" id="3.60.15.10">
    <property type="entry name" value="Ribonuclease Z/Hydroxyacylglutathione hydrolase-like"/>
    <property type="match status" value="1"/>
</dbReference>
<dbReference type="InterPro" id="IPR051453">
    <property type="entry name" value="MBL_Glyoxalase_II"/>
</dbReference>
<evidence type="ECO:0000313" key="6">
    <source>
        <dbReference type="EMBL" id="MEN7431234.1"/>
    </source>
</evidence>
<dbReference type="PANTHER" id="PTHR46233:SF3">
    <property type="entry name" value="HYDROXYACYLGLUTATHIONE HYDROLASE GLOC"/>
    <property type="match status" value="1"/>
</dbReference>
<accession>A0ABV0CMF9</accession>
<evidence type="ECO:0000256" key="1">
    <source>
        <dbReference type="ARBA" id="ARBA00001947"/>
    </source>
</evidence>
<keyword evidence="3" id="KW-0378">Hydrolase</keyword>
<organism evidence="6 7">
    <name type="scientific">Chromobacterium indicum</name>
    <dbReference type="NCBI Taxonomy" id="3110228"/>
    <lineage>
        <taxon>Bacteria</taxon>
        <taxon>Pseudomonadati</taxon>
        <taxon>Pseudomonadota</taxon>
        <taxon>Betaproteobacteria</taxon>
        <taxon>Neisseriales</taxon>
        <taxon>Chromobacteriaceae</taxon>
        <taxon>Chromobacterium</taxon>
    </lineage>
</organism>
<gene>
    <name evidence="6" type="ORF">VA599_10770</name>
</gene>
<dbReference type="Pfam" id="PF00753">
    <property type="entry name" value="Lactamase_B"/>
    <property type="match status" value="1"/>
</dbReference>
<evidence type="ECO:0000256" key="4">
    <source>
        <dbReference type="ARBA" id="ARBA00022833"/>
    </source>
</evidence>
<proteinExistence type="predicted"/>
<name>A0ABV0CMF9_9NEIS</name>
<dbReference type="PANTHER" id="PTHR46233">
    <property type="entry name" value="HYDROXYACYLGLUTATHIONE HYDROLASE GLOC"/>
    <property type="match status" value="1"/>
</dbReference>
<evidence type="ECO:0000313" key="7">
    <source>
        <dbReference type="Proteomes" id="UP001405405"/>
    </source>
</evidence>
<evidence type="ECO:0000256" key="2">
    <source>
        <dbReference type="ARBA" id="ARBA00022723"/>
    </source>
</evidence>
<dbReference type="RefSeq" id="WP_346788569.1">
    <property type="nucleotide sequence ID" value="NZ_JAYFSJ010000007.1"/>
</dbReference>
<keyword evidence="7" id="KW-1185">Reference proteome</keyword>
<feature type="domain" description="Metallo-beta-lactamase" evidence="5">
    <location>
        <begin position="26"/>
        <end position="187"/>
    </location>
</feature>
<evidence type="ECO:0000256" key="3">
    <source>
        <dbReference type="ARBA" id="ARBA00022801"/>
    </source>
</evidence>
<dbReference type="SMART" id="SM00849">
    <property type="entry name" value="Lactamase_B"/>
    <property type="match status" value="1"/>
</dbReference>
<dbReference type="EMBL" id="JAYFSJ010000007">
    <property type="protein sequence ID" value="MEN7431234.1"/>
    <property type="molecule type" value="Genomic_DNA"/>
</dbReference>
<keyword evidence="2" id="KW-0479">Metal-binding</keyword>
<reference evidence="6 7" key="1">
    <citation type="submission" date="2023-12" db="EMBL/GenBank/DDBJ databases">
        <title>Chromobacterium sp. strain TRC.1.1.SA producing antimicrobial pigment.</title>
        <authorList>
            <person name="Verma N."/>
            <person name="Choksket S."/>
            <person name="Pinnaka A.K."/>
            <person name="Korpole S."/>
        </authorList>
    </citation>
    <scope>NUCLEOTIDE SEQUENCE [LARGE SCALE GENOMIC DNA]</scope>
    <source>
        <strain evidence="6 7">TRC1.1.SA</strain>
    </source>
</reference>
<evidence type="ECO:0000259" key="5">
    <source>
        <dbReference type="SMART" id="SM00849"/>
    </source>
</evidence>
<dbReference type="InterPro" id="IPR001279">
    <property type="entry name" value="Metallo-B-lactamas"/>
</dbReference>
<dbReference type="InterPro" id="IPR036866">
    <property type="entry name" value="RibonucZ/Hydroxyglut_hydro"/>
</dbReference>
<keyword evidence="4" id="KW-0862">Zinc</keyword>
<comment type="cofactor">
    <cofactor evidence="1">
        <name>Zn(2+)</name>
        <dbReference type="ChEBI" id="CHEBI:29105"/>
    </cofactor>
</comment>
<dbReference type="Proteomes" id="UP001405405">
    <property type="component" value="Unassembled WGS sequence"/>
</dbReference>
<protein>
    <submittedName>
        <fullName evidence="6">MBL fold metallo-hydrolase</fullName>
    </submittedName>
</protein>
<comment type="caution">
    <text evidence="6">The sequence shown here is derived from an EMBL/GenBank/DDBJ whole genome shotgun (WGS) entry which is preliminary data.</text>
</comment>
<dbReference type="SUPFAM" id="SSF56281">
    <property type="entry name" value="Metallo-hydrolase/oxidoreductase"/>
    <property type="match status" value="1"/>
</dbReference>
<sequence length="233" mass="26292">MQRMRMEECEVAPVVDVIHVEHQFMKNNNYLAMDPLSRDAVLVDPAWQDEKIEAALAGRGARLRGVLLTHAHFDHVHLAEQLSERHGCPVWMSEREIASSGYRAGRLAAIDETPWQVGGLRIQPILTPGHTPGCACYLIGGHLFTGDVLFIEGCGICPDETAAHQMFDSLERLKEVLPRETRIYPGHTYQLEPGQPLSKVLACNIYLQFRDRESFAAYRLRSGQSMQKLLAFR</sequence>